<reference evidence="1 2" key="1">
    <citation type="journal article" date="2022" name="Allergy">
        <title>Genome assembly and annotation of Periplaneta americana reveal a comprehensive cockroach allergen profile.</title>
        <authorList>
            <person name="Wang L."/>
            <person name="Xiong Q."/>
            <person name="Saelim N."/>
            <person name="Wang L."/>
            <person name="Nong W."/>
            <person name="Wan A.T."/>
            <person name="Shi M."/>
            <person name="Liu X."/>
            <person name="Cao Q."/>
            <person name="Hui J.H.L."/>
            <person name="Sookrung N."/>
            <person name="Leung T.F."/>
            <person name="Tungtrongchitr A."/>
            <person name="Tsui S.K.W."/>
        </authorList>
    </citation>
    <scope>NUCLEOTIDE SEQUENCE [LARGE SCALE GENOMIC DNA]</scope>
    <source>
        <tissue evidence="1">Whole body-01</tissue>
    </source>
</reference>
<organism evidence="1 2">
    <name type="scientific">Periplaneta americana</name>
    <name type="common">American cockroach</name>
    <name type="synonym">Blatta americana</name>
    <dbReference type="NCBI Taxonomy" id="6978"/>
    <lineage>
        <taxon>Eukaryota</taxon>
        <taxon>Metazoa</taxon>
        <taxon>Ecdysozoa</taxon>
        <taxon>Arthropoda</taxon>
        <taxon>Hexapoda</taxon>
        <taxon>Insecta</taxon>
        <taxon>Pterygota</taxon>
        <taxon>Neoptera</taxon>
        <taxon>Polyneoptera</taxon>
        <taxon>Dictyoptera</taxon>
        <taxon>Blattodea</taxon>
        <taxon>Blattoidea</taxon>
        <taxon>Blattidae</taxon>
        <taxon>Blattinae</taxon>
        <taxon>Periplaneta</taxon>
    </lineage>
</organism>
<dbReference type="Proteomes" id="UP001148838">
    <property type="component" value="Unassembled WGS sequence"/>
</dbReference>
<proteinExistence type="predicted"/>
<accession>A0ABQ8RZL7</accession>
<dbReference type="EMBL" id="JAJSOF020000039">
    <property type="protein sequence ID" value="KAJ4426951.1"/>
    <property type="molecule type" value="Genomic_DNA"/>
</dbReference>
<evidence type="ECO:0000313" key="1">
    <source>
        <dbReference type="EMBL" id="KAJ4426951.1"/>
    </source>
</evidence>
<keyword evidence="2" id="KW-1185">Reference proteome</keyword>
<evidence type="ECO:0000313" key="2">
    <source>
        <dbReference type="Proteomes" id="UP001148838"/>
    </source>
</evidence>
<sequence>MGIINNIMKPSLVQRHTRIPLYKTLPRPVLCYGSEAWTLREKDESRITANEMKFMRYTAGYTKWNHKCNEDVMEELQQEPVINHVKHYQNNWINHLHRMHRGRIPKVTIVQTGSRHTVNIKDEKISPMFPLLSVSPRYSPSIVISLKKYDKENTLLLYLSPDNETRFSDINIIKMPRYYDHSAHLYECIKYKYLEEPISGETRKCGELTTDSESSQYPFDHILVQGQEITLINQQKHVLTNIGRNIRSDVKYVGLRSKEFEFDIWTRRTSLEDYPHPSQSHTVFIEEDNLIWTDRRCTMDEVAQNLNISHGSVYSIIHDQLKYRKVCAKWVPKCLTAVHKWSLAKSRGVIESDKLYHRFIRSVCISVLYYLQPNSDATLRAYLVSGDGSELLLGSARAPTRNVRALVARRYLMNSHLEKNYLDKIHRKKIEEIKNDISENCIWISVVDETTDSYDRFTFNVVLRKLHGTEPGKPHLILCKMLQKTNHSNITCTDKDALQMLWCKKEQDNKFLLLIKDSAAYMLKSNPWTTHRFIRELNSYYKSAKIRIVSEKSASADVFVKRITGCRNPGTDNVNVTTINRNGSVEVYARTNALGLPLLSPDGTALYLDDVDPKPCTMQSENCEWYRSNSTTVPGSMSPREKKRCLRFNIYELNTFSSHSSGWAKSPYPYTRWLDFENKKTGKSLCDNTFPMKRWYHSQLKWQCTQGHTPETQSASILSLPQSVSNKTDNCDWQIADMTCIWVVPFSAALATNAHWLGFYSRTHARNVGAGCTPNLSRPGWRVGKALAFYAQGCGFDPGPGRWHLSVLKCDRLMSVDLLACKRTPAGQNSGTSGNADITSAVASVFGMTFNHNETILLEKGLKHNIPHNNTGPKQKTQTIINTETAIQNTKTEHKEYIRQDIIRHINKIHEPNTNKREHITIKTLKAKQQQYNLIFTKADKGNCTVILHKQDLHNKIETYFKQNDITELEKDQTTQYHNTIKNTINKSKHVIPYNMKQQLKPIKRAAPKLNALPKIHKEKTYQSDL</sequence>
<name>A0ABQ8RZL7_PERAM</name>
<comment type="caution">
    <text evidence="1">The sequence shown here is derived from an EMBL/GenBank/DDBJ whole genome shotgun (WGS) entry which is preliminary data.</text>
</comment>
<gene>
    <name evidence="1" type="ORF">ANN_26750</name>
</gene>
<protein>
    <submittedName>
        <fullName evidence="1">Uncharacterized protein</fullName>
    </submittedName>
</protein>